<evidence type="ECO:0000313" key="2">
    <source>
        <dbReference type="EMBL" id="AEH87420.1"/>
    </source>
</evidence>
<reference evidence="2 3" key="1">
    <citation type="submission" date="2010-10" db="EMBL/GenBank/DDBJ databases">
        <title>Complete sequence of Mesorhizobium opportunistum WSM2075.</title>
        <authorList>
            <consortium name="US DOE Joint Genome Institute"/>
            <person name="Lucas S."/>
            <person name="Copeland A."/>
            <person name="Lapidus A."/>
            <person name="Cheng J.-F."/>
            <person name="Bruce D."/>
            <person name="Goodwin L."/>
            <person name="Pitluck S."/>
            <person name="Chertkov O."/>
            <person name="Misra M."/>
            <person name="Detter J.C."/>
            <person name="Han C."/>
            <person name="Tapia R."/>
            <person name="Land M."/>
            <person name="Hauser L."/>
            <person name="Kyrpides N."/>
            <person name="Ovchinnikova G."/>
            <person name="Mavrommatis K.M."/>
            <person name="Tiwari R.P."/>
            <person name="Howieson J.G."/>
            <person name="O'Hara G.W."/>
            <person name="Nandasena K.G."/>
            <person name="Woyke T."/>
        </authorList>
    </citation>
    <scope>NUCLEOTIDE SEQUENCE [LARGE SCALE GENOMIC DNA]</scope>
    <source>
        <strain evidence="3">LMG 24607 / HAMBI 3007 / WSM2075</strain>
    </source>
</reference>
<dbReference type="EMBL" id="CP002279">
    <property type="protein sequence ID" value="AEH87420.1"/>
    <property type="molecule type" value="Genomic_DNA"/>
</dbReference>
<dbReference type="KEGG" id="mop:Mesop_2966"/>
<accession>F7Y6V0</accession>
<dbReference type="HOGENOM" id="CLU_050039_1_0_5"/>
<dbReference type="eggNOG" id="COG2227">
    <property type="taxonomic scope" value="Bacteria"/>
</dbReference>
<protein>
    <submittedName>
        <fullName evidence="2">C-methyltransferase</fullName>
    </submittedName>
</protein>
<dbReference type="InterPro" id="IPR029063">
    <property type="entry name" value="SAM-dependent_MTases_sf"/>
</dbReference>
<dbReference type="Proteomes" id="UP000001623">
    <property type="component" value="Chromosome"/>
</dbReference>
<name>F7Y6V0_MESOW</name>
<dbReference type="InterPro" id="IPR013691">
    <property type="entry name" value="MeTrfase_14"/>
</dbReference>
<dbReference type="Pfam" id="PF08484">
    <property type="entry name" value="Methyltransf_14"/>
    <property type="match status" value="1"/>
</dbReference>
<evidence type="ECO:0000259" key="1">
    <source>
        <dbReference type="Pfam" id="PF08484"/>
    </source>
</evidence>
<organism evidence="2 3">
    <name type="scientific">Mesorhizobium opportunistum (strain LMG 24607 / HAMBI 3007 / WSM2075)</name>
    <dbReference type="NCBI Taxonomy" id="536019"/>
    <lineage>
        <taxon>Bacteria</taxon>
        <taxon>Pseudomonadati</taxon>
        <taxon>Pseudomonadota</taxon>
        <taxon>Alphaproteobacteria</taxon>
        <taxon>Hyphomicrobiales</taxon>
        <taxon>Phyllobacteriaceae</taxon>
        <taxon>Mesorhizobium</taxon>
    </lineage>
</organism>
<dbReference type="Pfam" id="PF13489">
    <property type="entry name" value="Methyltransf_23"/>
    <property type="match status" value="1"/>
</dbReference>
<sequence length="404" mass="44108">MGIQTALGGELRSAVPSPARLRGDCPVCAGQHLLHSVSFKALPVSCNSLHSDAKSAVAAATGHFALAFCRGCEHFFNAAFEDDRVGYTPDYENSLHFSPRFVKFVEDLAHRLSSTYALEGKLVVDIGCGKGDFLKRICSISGARGIGFDRSYEDNRGEKVAGVEFINDWFGDAYPNVDPDFVSCRHVLEHMANPIAFLQGLRSHPGVGSKSVFYIEVPNALYTLRDMGIWDLIYEHVSYFTPQSLRAAMQTAGFEVLDEGSSYGDQYLFIEAKPLASPTAIGLSTSGTIDALVRKFDRTYRDKVAWWHQYLSKQDPAQTVVWGAGSKGITFVNVVPEGARISALVDVNPHKQGRFAPGSGTPVIGPDHLRGRPLHSIIVMNPLYRDEVAQAARQLGLASEIIVA</sequence>
<dbReference type="Gene3D" id="3.40.50.720">
    <property type="entry name" value="NAD(P)-binding Rossmann-like Domain"/>
    <property type="match status" value="1"/>
</dbReference>
<gene>
    <name evidence="2" type="ordered locus">Mesop_2966</name>
</gene>
<feature type="domain" description="C-methyltransferase" evidence="1">
    <location>
        <begin position="282"/>
        <end position="394"/>
    </location>
</feature>
<evidence type="ECO:0000313" key="3">
    <source>
        <dbReference type="Proteomes" id="UP000001623"/>
    </source>
</evidence>
<dbReference type="CDD" id="cd02440">
    <property type="entry name" value="AdoMet_MTases"/>
    <property type="match status" value="1"/>
</dbReference>
<dbReference type="SUPFAM" id="SSF53335">
    <property type="entry name" value="S-adenosyl-L-methionine-dependent methyltransferases"/>
    <property type="match status" value="1"/>
</dbReference>
<dbReference type="AlphaFoldDB" id="F7Y6V0"/>
<dbReference type="Gene3D" id="3.40.50.150">
    <property type="entry name" value="Vaccinia Virus protein VP39"/>
    <property type="match status" value="1"/>
</dbReference>
<dbReference type="STRING" id="536019.Mesop_2966"/>
<dbReference type="RefSeq" id="WP_013894110.1">
    <property type="nucleotide sequence ID" value="NC_015675.1"/>
</dbReference>
<proteinExistence type="predicted"/>